<feature type="signal peptide" evidence="1">
    <location>
        <begin position="1"/>
        <end position="20"/>
    </location>
</feature>
<dbReference type="InterPro" id="IPR021314">
    <property type="entry name" value="DUF2911"/>
</dbReference>
<dbReference type="OrthoDB" id="195456at2"/>
<dbReference type="STRING" id="572036.SAMN05661099_3149"/>
<evidence type="ECO:0000313" key="3">
    <source>
        <dbReference type="Proteomes" id="UP000189981"/>
    </source>
</evidence>
<reference evidence="3" key="1">
    <citation type="submission" date="2017-02" db="EMBL/GenBank/DDBJ databases">
        <authorList>
            <person name="Varghese N."/>
            <person name="Submissions S."/>
        </authorList>
    </citation>
    <scope>NUCLEOTIDE SEQUENCE [LARGE SCALE GENOMIC DNA]</scope>
    <source>
        <strain evidence="3">DSM 22385</strain>
    </source>
</reference>
<dbReference type="AlphaFoldDB" id="A0A1T5ERB8"/>
<organism evidence="2 3">
    <name type="scientific">Daejeonella lutea</name>
    <dbReference type="NCBI Taxonomy" id="572036"/>
    <lineage>
        <taxon>Bacteria</taxon>
        <taxon>Pseudomonadati</taxon>
        <taxon>Bacteroidota</taxon>
        <taxon>Sphingobacteriia</taxon>
        <taxon>Sphingobacteriales</taxon>
        <taxon>Sphingobacteriaceae</taxon>
        <taxon>Daejeonella</taxon>
    </lineage>
</organism>
<keyword evidence="1" id="KW-0732">Signal</keyword>
<dbReference type="PROSITE" id="PS51257">
    <property type="entry name" value="PROKAR_LIPOPROTEIN"/>
    <property type="match status" value="1"/>
</dbReference>
<dbReference type="Proteomes" id="UP000189981">
    <property type="component" value="Unassembled WGS sequence"/>
</dbReference>
<proteinExistence type="predicted"/>
<protein>
    <recommendedName>
        <fullName evidence="4">DUF2911 domain-containing protein</fullName>
    </recommendedName>
</protein>
<dbReference type="EMBL" id="FUYR01000004">
    <property type="protein sequence ID" value="SKB86455.1"/>
    <property type="molecule type" value="Genomic_DNA"/>
</dbReference>
<evidence type="ECO:0008006" key="4">
    <source>
        <dbReference type="Google" id="ProtNLM"/>
    </source>
</evidence>
<accession>A0A1T5ERB8</accession>
<keyword evidence="3" id="KW-1185">Reference proteome</keyword>
<dbReference type="RefSeq" id="WP_079703658.1">
    <property type="nucleotide sequence ID" value="NZ_FUYR01000004.1"/>
</dbReference>
<gene>
    <name evidence="2" type="ORF">SAMN05661099_3149</name>
</gene>
<sequence length="165" mass="18060">MKQLILALLITGLASATACAQRPSPAAKVSETISSGTKVTIDYSQPGIKGRTIGKEIAPWGKVWRTGANEATVFEVNKNVTINGKSLPKGKYSLYSIPGQKEWVIILNKTWNQSGTEYDQKADIMRFTVKTLKAAAFSERMTFKIAKSGVVSLVWGNYLVNFTVK</sequence>
<evidence type="ECO:0000256" key="1">
    <source>
        <dbReference type="SAM" id="SignalP"/>
    </source>
</evidence>
<feature type="chain" id="PRO_5012436872" description="DUF2911 domain-containing protein" evidence="1">
    <location>
        <begin position="21"/>
        <end position="165"/>
    </location>
</feature>
<dbReference type="Pfam" id="PF11138">
    <property type="entry name" value="DUF2911"/>
    <property type="match status" value="1"/>
</dbReference>
<evidence type="ECO:0000313" key="2">
    <source>
        <dbReference type="EMBL" id="SKB86455.1"/>
    </source>
</evidence>
<name>A0A1T5ERB8_9SPHI</name>